<dbReference type="AlphaFoldDB" id="A0A1I0Z572"/>
<proteinExistence type="predicted"/>
<gene>
    <name evidence="1" type="ORF">SAMN05216249_11267</name>
</gene>
<accession>A0A1I0Z572</accession>
<dbReference type="EMBL" id="FOJY01000012">
    <property type="protein sequence ID" value="SFB19413.1"/>
    <property type="molecule type" value="Genomic_DNA"/>
</dbReference>
<dbReference type="STRING" id="1120918.SAMN05216249_11267"/>
<dbReference type="Proteomes" id="UP000198838">
    <property type="component" value="Unassembled WGS sequence"/>
</dbReference>
<evidence type="ECO:0000313" key="1">
    <source>
        <dbReference type="EMBL" id="SFB19413.1"/>
    </source>
</evidence>
<sequence>MKLSWTKPQLEELGFEETKQGRHITTNFDEIRTDQNGNFWASFVSGSNSNPDVSGEVITGEDGRIIVP</sequence>
<organism evidence="1 2">
    <name type="scientific">Acetitomaculum ruminis DSM 5522</name>
    <dbReference type="NCBI Taxonomy" id="1120918"/>
    <lineage>
        <taxon>Bacteria</taxon>
        <taxon>Bacillati</taxon>
        <taxon>Bacillota</taxon>
        <taxon>Clostridia</taxon>
        <taxon>Lachnospirales</taxon>
        <taxon>Lachnospiraceae</taxon>
        <taxon>Acetitomaculum</taxon>
    </lineage>
</organism>
<protein>
    <submittedName>
        <fullName evidence="1">Uncharacterized protein</fullName>
    </submittedName>
</protein>
<evidence type="ECO:0000313" key="2">
    <source>
        <dbReference type="Proteomes" id="UP000198838"/>
    </source>
</evidence>
<keyword evidence="2" id="KW-1185">Reference proteome</keyword>
<dbReference type="RefSeq" id="WP_092872924.1">
    <property type="nucleotide sequence ID" value="NZ_FOJY01000012.1"/>
</dbReference>
<name>A0A1I0Z572_9FIRM</name>
<reference evidence="1 2" key="1">
    <citation type="submission" date="2016-10" db="EMBL/GenBank/DDBJ databases">
        <authorList>
            <person name="de Groot N.N."/>
        </authorList>
    </citation>
    <scope>NUCLEOTIDE SEQUENCE [LARGE SCALE GENOMIC DNA]</scope>
    <source>
        <strain evidence="1 2">DSM 5522</strain>
    </source>
</reference>